<accession>A0A0D6E196</accession>
<dbReference type="EMBL" id="LN810504">
    <property type="protein sequence ID" value="CEO90976.1"/>
    <property type="molecule type" value="Genomic_DNA"/>
</dbReference>
<dbReference type="PANTHER" id="PTHR45987">
    <property type="entry name" value="39S RIBOSOMAL PROTEIN L12"/>
    <property type="match status" value="1"/>
</dbReference>
<sequence>MAENFKEIIEKLKNITLLEAVELVKDIEETFGVDTSIGAPMSGGPNTEVLNSSEGASQKEQTEFTIILEQVPGEDQKSKRLSIFRLIREITALGLKDAKELTTKLPQPLKEAISKEQADDIKNQLEEAGAKVKIQ</sequence>
<evidence type="ECO:0000313" key="8">
    <source>
        <dbReference type="EMBL" id="CEO90976.1"/>
    </source>
</evidence>
<feature type="domain" description="Large ribosomal subunit protein bL12 C-terminal" evidence="6">
    <location>
        <begin position="64"/>
        <end position="135"/>
    </location>
</feature>
<dbReference type="InterPro" id="IPR013823">
    <property type="entry name" value="Ribosomal_bL12_C"/>
</dbReference>
<dbReference type="FunFam" id="3.30.1390.10:FF:000001">
    <property type="entry name" value="50S ribosomal protein L7/L12"/>
    <property type="match status" value="1"/>
</dbReference>
<dbReference type="AlphaFoldDB" id="A0A0D6E196"/>
<evidence type="ECO:0000256" key="3">
    <source>
        <dbReference type="ARBA" id="ARBA00023274"/>
    </source>
</evidence>
<dbReference type="RefSeq" id="YP_009130446.1">
    <property type="nucleotide sequence ID" value="NC_026795.1"/>
</dbReference>
<dbReference type="GO" id="GO:0009507">
    <property type="term" value="C:chloroplast"/>
    <property type="evidence" value="ECO:0007669"/>
    <property type="project" value="UniProtKB-SubCell"/>
</dbReference>
<dbReference type="NCBIfam" id="TIGR00855">
    <property type="entry name" value="L12"/>
    <property type="match status" value="1"/>
</dbReference>
<dbReference type="SUPFAM" id="SSF48300">
    <property type="entry name" value="Ribosomal protein L7/12, oligomerisation (N-terminal) domain"/>
    <property type="match status" value="1"/>
</dbReference>
<keyword evidence="3 4" id="KW-0687">Ribonucleoprotein</keyword>
<dbReference type="Gene3D" id="3.30.1390.10">
    <property type="match status" value="1"/>
</dbReference>
<dbReference type="GO" id="GO:0022625">
    <property type="term" value="C:cytosolic large ribosomal subunit"/>
    <property type="evidence" value="ECO:0007669"/>
    <property type="project" value="TreeGrafter"/>
</dbReference>
<dbReference type="InterPro" id="IPR036235">
    <property type="entry name" value="Ribosomal_bL12_oligo_N_sf"/>
</dbReference>
<comment type="similarity">
    <text evidence="1 4">Belongs to the bacterial ribosomal protein bL12 family.</text>
</comment>
<dbReference type="GO" id="GO:0003735">
    <property type="term" value="F:structural constituent of ribosome"/>
    <property type="evidence" value="ECO:0007669"/>
    <property type="project" value="InterPro"/>
</dbReference>
<keyword evidence="8" id="KW-0934">Plastid</keyword>
<dbReference type="Gene3D" id="1.20.5.710">
    <property type="entry name" value="Single helix bin"/>
    <property type="match status" value="1"/>
</dbReference>
<dbReference type="Pfam" id="PF16320">
    <property type="entry name" value="Ribosomal_L12_N"/>
    <property type="match status" value="1"/>
</dbReference>
<dbReference type="Pfam" id="PF00542">
    <property type="entry name" value="Ribosomal_L12"/>
    <property type="match status" value="1"/>
</dbReference>
<comment type="function">
    <text evidence="4">Forms part of the ribosomal stalk which helps the ribosome interact with GTP-bound translation factors. Is thus essential for accurate translation.</text>
</comment>
<gene>
    <name evidence="4 8" type="primary">rpl12</name>
</gene>
<evidence type="ECO:0000256" key="5">
    <source>
        <dbReference type="SAM" id="MobiDB-lite"/>
    </source>
</evidence>
<evidence type="ECO:0000259" key="7">
    <source>
        <dbReference type="Pfam" id="PF16320"/>
    </source>
</evidence>
<dbReference type="InterPro" id="IPR000206">
    <property type="entry name" value="Ribosomal_bL12"/>
</dbReference>
<dbReference type="SUPFAM" id="SSF54736">
    <property type="entry name" value="ClpS-like"/>
    <property type="match status" value="1"/>
</dbReference>
<dbReference type="GeneID" id="24072843"/>
<feature type="compositionally biased region" description="Polar residues" evidence="5">
    <location>
        <begin position="44"/>
        <end position="57"/>
    </location>
</feature>
<feature type="region of interest" description="Disordered" evidence="5">
    <location>
        <begin position="34"/>
        <end position="57"/>
    </location>
</feature>
<dbReference type="PANTHER" id="PTHR45987:SF4">
    <property type="entry name" value="LARGE RIBOSOMAL SUBUNIT PROTEIN BL12M"/>
    <property type="match status" value="1"/>
</dbReference>
<geneLocation type="chloroplast" evidence="8"/>
<dbReference type="InterPro" id="IPR008932">
    <property type="entry name" value="Ribosomal_bL12_oligo"/>
</dbReference>
<keyword evidence="8" id="KW-0150">Chloroplast</keyword>
<organism evidence="8">
    <name type="scientific">Bryopsis plumosa</name>
    <name type="common">Green alga</name>
    <name type="synonym">Ulva plumosa</name>
    <dbReference type="NCBI Taxonomy" id="3130"/>
    <lineage>
        <taxon>Eukaryota</taxon>
        <taxon>Viridiplantae</taxon>
        <taxon>Chlorophyta</taxon>
        <taxon>core chlorophytes</taxon>
        <taxon>Ulvophyceae</taxon>
        <taxon>TCBD clade</taxon>
        <taxon>Bryopsidales</taxon>
        <taxon>Bryopsidineae</taxon>
        <taxon>Bryopsidaceae</taxon>
        <taxon>Bryopsis</taxon>
    </lineage>
</organism>
<reference evidence="8" key="1">
    <citation type="journal article" date="2015" name="BMC Genomics">
        <title>The chloroplast genomes of Bryopsis plumosa and Tydemania expeditionis (Bryopsidales, Chlorophyta): compact genomes and genes of bacterial origin.</title>
        <authorList>
            <person name="Leliaert F."/>
            <person name="Lopez-Bautista J.M."/>
        </authorList>
    </citation>
    <scope>NUCLEOTIDE SEQUENCE</scope>
    <source>
        <strain evidence="8">West4718</strain>
    </source>
</reference>
<name>A0A0D6E196_BRYPL</name>
<evidence type="ECO:0000259" key="6">
    <source>
        <dbReference type="Pfam" id="PF00542"/>
    </source>
</evidence>
<evidence type="ECO:0000256" key="2">
    <source>
        <dbReference type="ARBA" id="ARBA00022980"/>
    </source>
</evidence>
<protein>
    <recommendedName>
        <fullName evidence="4">Large ribosomal subunit protein bL12c</fullName>
    </recommendedName>
</protein>
<keyword evidence="2 4" id="KW-0689">Ribosomal protein</keyword>
<dbReference type="GO" id="GO:0003729">
    <property type="term" value="F:mRNA binding"/>
    <property type="evidence" value="ECO:0007669"/>
    <property type="project" value="TreeGrafter"/>
</dbReference>
<feature type="domain" description="Large ribosomal subunit protein bL12 oligomerization" evidence="7">
    <location>
        <begin position="6"/>
        <end position="43"/>
    </location>
</feature>
<proteinExistence type="inferred from homology"/>
<dbReference type="GO" id="GO:0006412">
    <property type="term" value="P:translation"/>
    <property type="evidence" value="ECO:0007669"/>
    <property type="project" value="UniProtKB-UniRule"/>
</dbReference>
<comment type="subcellular location">
    <subcellularLocation>
        <location evidence="4">Plastid</location>
        <location evidence="4">Chloroplast</location>
    </subcellularLocation>
</comment>
<evidence type="ECO:0000256" key="1">
    <source>
        <dbReference type="ARBA" id="ARBA00007197"/>
    </source>
</evidence>
<evidence type="ECO:0000256" key="4">
    <source>
        <dbReference type="HAMAP-Rule" id="MF_00368"/>
    </source>
</evidence>
<comment type="subunit">
    <text evidence="4">Homodimer. Part of the ribosomal stalk of the 50S ribosomal subunit. Forms a multimeric L10(L12)X complex, where L10 forms an elongated spine to which 2 to 4 L12 dimers bind in a sequential fashion. Binds GTP-bound translation factors.</text>
</comment>
<dbReference type="InterPro" id="IPR014719">
    <property type="entry name" value="Ribosomal_bL12_C/ClpS-like"/>
</dbReference>
<dbReference type="HAMAP" id="MF_00368">
    <property type="entry name" value="Ribosomal_bL12"/>
    <property type="match status" value="1"/>
</dbReference>